<feature type="chain" id="PRO_5004484124" evidence="2">
    <location>
        <begin position="21"/>
        <end position="364"/>
    </location>
</feature>
<feature type="coiled-coil region" evidence="1">
    <location>
        <begin position="231"/>
        <end position="287"/>
    </location>
</feature>
<keyword evidence="1" id="KW-0175">Coiled coil</keyword>
<evidence type="ECO:0000256" key="2">
    <source>
        <dbReference type="SAM" id="SignalP"/>
    </source>
</evidence>
<dbReference type="EMBL" id="AK421926">
    <property type="protein sequence ID" value="BAN40437.1"/>
    <property type="molecule type" value="mRNA"/>
</dbReference>
<organism evidence="3">
    <name type="scientific">Entamoeba invadens</name>
    <dbReference type="NCBI Taxonomy" id="33085"/>
    <lineage>
        <taxon>Eukaryota</taxon>
        <taxon>Amoebozoa</taxon>
        <taxon>Evosea</taxon>
        <taxon>Archamoebae</taxon>
        <taxon>Mastigamoebida</taxon>
        <taxon>Entamoebidae</taxon>
        <taxon>Entamoeba</taxon>
    </lineage>
</organism>
<name>S0B3P3_ENTIV</name>
<evidence type="ECO:0000256" key="1">
    <source>
        <dbReference type="SAM" id="Coils"/>
    </source>
</evidence>
<sequence>MLLAPVIFLVFLFVIGTSSSNKNSLSQIDQILNQRILGIPLKPKSALYTQKNKAMLQETDDLMRQLDTVTKTVKKLQKDRDADRKNKPKMVMITYKNNGPHAGQSIEPSEYIPYNSNVNAYNNVHKHRRVAHTKQYLNNYKRVDNSKLTPYEKMQRRYFPYKYRKVYTHRVIPKYLNKYTNKKLAKRMVKTALRNKKVEYQNSQDKKLNAFIHTDDWKKNIQENFRQFQDKKISKLEHLKMKDDLRKLEEEEKEAIEEIKMRMKSSELELKTRADKLRAVLKKERENSERVIHNEIIKKETEFKLERNRLRREFKKTMALQLEKLKTHFVKTGDGAVDNTKEVNQLKALTQKVLVNLGEDPVTV</sequence>
<protein>
    <submittedName>
        <fullName evidence="3">Uncharacterized protein</fullName>
    </submittedName>
</protein>
<dbReference type="AlphaFoldDB" id="S0B3P3"/>
<reference evidence="3" key="1">
    <citation type="submission" date="2012-06" db="EMBL/GenBank/DDBJ databases">
        <title>Short 5' UTR of Entamoeba genes.</title>
        <authorList>
            <person name="Hiranuka K."/>
            <person name="Kumagai M."/>
            <person name="Wakaguri H."/>
            <person name="Suzuki Y."/>
            <person name="Sugano S."/>
            <person name="Watanabe J."/>
            <person name="Makioka A."/>
        </authorList>
    </citation>
    <scope>NUCLEOTIDE SEQUENCE</scope>
    <source>
        <strain evidence="3">IP1</strain>
    </source>
</reference>
<keyword evidence="2" id="KW-0732">Signal</keyword>
<accession>S0B3P3</accession>
<feature type="signal peptide" evidence="2">
    <location>
        <begin position="1"/>
        <end position="20"/>
    </location>
</feature>
<evidence type="ECO:0000313" key="3">
    <source>
        <dbReference type="EMBL" id="BAN40437.1"/>
    </source>
</evidence>
<proteinExistence type="evidence at transcript level"/>
<dbReference type="VEuPathDB" id="AmoebaDB:EIN_184320"/>